<keyword evidence="2" id="KW-0812">Transmembrane</keyword>
<sequence>MRAFNGNIYEGRYHGYCEVHLKERCFLGLEKYSYGSDITYAEPKDTFLGGAVLLKDNDNYYIYTAAHVVDMSTMDTLKDNPKYKDYFSEPRFHIIFKNANSSSDETTSIDVKAEIHKDYDNTRVFNDIARLYAIDSNTVFDSFDYAELATDDLPPDTTVTLLGKGMTGFHGQRTKILCISKMKVILRDTAVRTHTKAKLPLILIIILNIILSTINIQLLIKTKGTLNKITAFMNVIIWALIDGYLFTVLNQFQIGNPNTQLFVKPVEEYEYQLPFSGDSGSPLFIGDVMSDSPKVVGLTSWGSFSGKKYAVFTNLVHYHSNWSDPPQARKFRGILMQLFKKKLCVLFLRTSHRHF</sequence>
<evidence type="ECO:0000259" key="3">
    <source>
        <dbReference type="SMART" id="SM00020"/>
    </source>
</evidence>
<dbReference type="GO" id="GO:0004252">
    <property type="term" value="F:serine-type endopeptidase activity"/>
    <property type="evidence" value="ECO:0007669"/>
    <property type="project" value="InterPro"/>
</dbReference>
<evidence type="ECO:0000313" key="4">
    <source>
        <dbReference type="EMBL" id="QFG73661.1"/>
    </source>
</evidence>
<proteinExistence type="predicted"/>
<reference evidence="4" key="1">
    <citation type="journal article" date="2019" name="Philos. Trans. R. Soc. Lond., B, Biol. Sci.">
        <title>Targeted metagenomic recovery of four divergent viruses reveals shared and distinctive characteristics of giant viruses of marine eukaryotes.</title>
        <authorList>
            <person name="Needham D.M."/>
            <person name="Poirier C."/>
            <person name="Hehenberger E."/>
            <person name="Jimenez V."/>
            <person name="Swalwell J.E."/>
            <person name="Santoro A.E."/>
            <person name="Worden A.Z."/>
        </authorList>
    </citation>
    <scope>NUCLEOTIDE SEQUENCE</scope>
    <source>
        <strain evidence="4">OPacV-662</strain>
    </source>
</reference>
<keyword evidence="2" id="KW-0472">Membrane</keyword>
<dbReference type="EMBL" id="MN448266">
    <property type="protein sequence ID" value="QFG73661.1"/>
    <property type="molecule type" value="Genomic_DNA"/>
</dbReference>
<dbReference type="InterPro" id="IPR009003">
    <property type="entry name" value="Peptidase_S1_PA"/>
</dbReference>
<evidence type="ECO:0000256" key="1">
    <source>
        <dbReference type="ARBA" id="ARBA00022801"/>
    </source>
</evidence>
<keyword evidence="2" id="KW-1133">Transmembrane helix</keyword>
<dbReference type="SUPFAM" id="SSF50494">
    <property type="entry name" value="Trypsin-like serine proteases"/>
    <property type="match status" value="1"/>
</dbReference>
<dbReference type="SMART" id="SM00020">
    <property type="entry name" value="Tryp_SPc"/>
    <property type="match status" value="1"/>
</dbReference>
<feature type="transmembrane region" description="Helical" evidence="2">
    <location>
        <begin position="232"/>
        <end position="252"/>
    </location>
</feature>
<dbReference type="InterPro" id="IPR001254">
    <property type="entry name" value="Trypsin_dom"/>
</dbReference>
<keyword evidence="1" id="KW-0378">Hydrolase</keyword>
<protein>
    <submittedName>
        <fullName evidence="4">Trypsin</fullName>
    </submittedName>
</protein>
<dbReference type="InterPro" id="IPR043504">
    <property type="entry name" value="Peptidase_S1_PA_chymotrypsin"/>
</dbReference>
<organism evidence="4">
    <name type="scientific">Megaviridae environmental sample</name>
    <dbReference type="NCBI Taxonomy" id="1737588"/>
    <lineage>
        <taxon>Viruses</taxon>
        <taxon>Varidnaviria</taxon>
        <taxon>Bamfordvirae</taxon>
        <taxon>Nucleocytoviricota</taxon>
        <taxon>Megaviricetes</taxon>
        <taxon>Imitervirales</taxon>
        <taxon>Mimiviridae</taxon>
        <taxon>environmental samples</taxon>
    </lineage>
</organism>
<dbReference type="GO" id="GO:0006508">
    <property type="term" value="P:proteolysis"/>
    <property type="evidence" value="ECO:0007669"/>
    <property type="project" value="InterPro"/>
</dbReference>
<feature type="transmembrane region" description="Helical" evidence="2">
    <location>
        <begin position="199"/>
        <end position="220"/>
    </location>
</feature>
<name>A0A5J6VJQ8_9VIRU</name>
<dbReference type="Pfam" id="PF00089">
    <property type="entry name" value="Trypsin"/>
    <property type="match status" value="1"/>
</dbReference>
<evidence type="ECO:0000256" key="2">
    <source>
        <dbReference type="SAM" id="Phobius"/>
    </source>
</evidence>
<feature type="domain" description="Peptidase S1" evidence="3">
    <location>
        <begin position="11"/>
        <end position="323"/>
    </location>
</feature>
<accession>A0A5J6VJQ8</accession>
<dbReference type="Gene3D" id="2.40.10.10">
    <property type="entry name" value="Trypsin-like serine proteases"/>
    <property type="match status" value="1"/>
</dbReference>